<dbReference type="KEGG" id="cbae:COR50_02600"/>
<dbReference type="SUPFAM" id="SSF49452">
    <property type="entry name" value="Starch-binding domain-like"/>
    <property type="match status" value="1"/>
</dbReference>
<evidence type="ECO:0000313" key="3">
    <source>
        <dbReference type="Proteomes" id="UP000220133"/>
    </source>
</evidence>
<evidence type="ECO:0008006" key="4">
    <source>
        <dbReference type="Google" id="ProtNLM"/>
    </source>
</evidence>
<reference evidence="2 3" key="1">
    <citation type="submission" date="2017-10" db="EMBL/GenBank/DDBJ databases">
        <title>Paenichitinophaga pekingensis gen. nov., sp. nov., isolated from activated sludge.</title>
        <authorList>
            <person name="Jin D."/>
            <person name="Kong X."/>
            <person name="Deng Y."/>
            <person name="Bai Z."/>
        </authorList>
    </citation>
    <scope>NUCLEOTIDE SEQUENCE [LARGE SCALE GENOMIC DNA]</scope>
    <source>
        <strain evidence="2 3">13</strain>
    </source>
</reference>
<proteinExistence type="predicted"/>
<dbReference type="RefSeq" id="WP_098192532.1">
    <property type="nucleotide sequence ID" value="NZ_CP023777.1"/>
</dbReference>
<dbReference type="Proteomes" id="UP000220133">
    <property type="component" value="Chromosome"/>
</dbReference>
<keyword evidence="3" id="KW-1185">Reference proteome</keyword>
<organism evidence="2 3">
    <name type="scientific">Chitinophaga caeni</name>
    <dbReference type="NCBI Taxonomy" id="2029983"/>
    <lineage>
        <taxon>Bacteria</taxon>
        <taxon>Pseudomonadati</taxon>
        <taxon>Bacteroidota</taxon>
        <taxon>Chitinophagia</taxon>
        <taxon>Chitinophagales</taxon>
        <taxon>Chitinophagaceae</taxon>
        <taxon>Chitinophaga</taxon>
    </lineage>
</organism>
<sequence>MKRIKTSMLALAAIAIGTFAFKAIEGGSIGGTVTPGDAATEAWAVSATDTLKTAVTNGAFSFQNAAAGTYTVVIDAKEPYKDATINDVKVEDGKATDLGEIKLSE</sequence>
<dbReference type="InterPro" id="IPR013784">
    <property type="entry name" value="Carb-bd-like_fold"/>
</dbReference>
<keyword evidence="1" id="KW-0732">Signal</keyword>
<name>A0A291QQH2_9BACT</name>
<gene>
    <name evidence="2" type="ORF">COR50_02600</name>
</gene>
<dbReference type="GO" id="GO:0030246">
    <property type="term" value="F:carbohydrate binding"/>
    <property type="evidence" value="ECO:0007669"/>
    <property type="project" value="InterPro"/>
</dbReference>
<evidence type="ECO:0000313" key="2">
    <source>
        <dbReference type="EMBL" id="ATL46143.1"/>
    </source>
</evidence>
<dbReference type="OrthoDB" id="676304at2"/>
<dbReference type="Gene3D" id="2.60.40.1120">
    <property type="entry name" value="Carboxypeptidase-like, regulatory domain"/>
    <property type="match status" value="1"/>
</dbReference>
<evidence type="ECO:0000256" key="1">
    <source>
        <dbReference type="SAM" id="SignalP"/>
    </source>
</evidence>
<accession>A0A291QQH2</accession>
<dbReference type="EMBL" id="CP023777">
    <property type="protein sequence ID" value="ATL46143.1"/>
    <property type="molecule type" value="Genomic_DNA"/>
</dbReference>
<feature type="signal peptide" evidence="1">
    <location>
        <begin position="1"/>
        <end position="22"/>
    </location>
</feature>
<protein>
    <recommendedName>
        <fullName evidence="4">Carboxypeptidase regulatory-like domain-containing protein</fullName>
    </recommendedName>
</protein>
<feature type="chain" id="PRO_5013353249" description="Carboxypeptidase regulatory-like domain-containing protein" evidence="1">
    <location>
        <begin position="23"/>
        <end position="105"/>
    </location>
</feature>
<dbReference type="AlphaFoldDB" id="A0A291QQH2"/>